<protein>
    <submittedName>
        <fullName evidence="1">Uncharacterized protein</fullName>
    </submittedName>
</protein>
<dbReference type="AlphaFoldDB" id="A0A5C5V1D4"/>
<sequence length="242" mass="26752">MLSAFAIVAVVLSTLSSAVSRWDSSTERLRDRFLNRFVGSFAAGRTTLVADPEISPLDPTGFNHPGCHVYRFVAPIRRDGMDTWAAWTYELFEDRPDAVSRFAYAAAPTKAELPPSPGPLLEYLYEPTLDMVDGVPDDHWPRAEIVDYPLRTRLADGLKVVANARWGAECELLVHPVNAITPPPPAIVVAPETGQVEWEVKLNPKYRGKSIEIEVLSRPSALYRASSARRRVDIVGGKDGVQ</sequence>
<gene>
    <name evidence="1" type="ORF">KOR34_40400</name>
</gene>
<accession>A0A5C5V1D4</accession>
<name>A0A5C5V1D4_9BACT</name>
<dbReference type="EMBL" id="SIHJ01000003">
    <property type="protein sequence ID" value="TWT32278.1"/>
    <property type="molecule type" value="Genomic_DNA"/>
</dbReference>
<comment type="caution">
    <text evidence="1">The sequence shown here is derived from an EMBL/GenBank/DDBJ whole genome shotgun (WGS) entry which is preliminary data.</text>
</comment>
<proteinExistence type="predicted"/>
<organism evidence="1 2">
    <name type="scientific">Posidoniimonas corsicana</name>
    <dbReference type="NCBI Taxonomy" id="1938618"/>
    <lineage>
        <taxon>Bacteria</taxon>
        <taxon>Pseudomonadati</taxon>
        <taxon>Planctomycetota</taxon>
        <taxon>Planctomycetia</taxon>
        <taxon>Pirellulales</taxon>
        <taxon>Lacipirellulaceae</taxon>
        <taxon>Posidoniimonas</taxon>
    </lineage>
</organism>
<keyword evidence="2" id="KW-1185">Reference proteome</keyword>
<dbReference type="Proteomes" id="UP000316714">
    <property type="component" value="Unassembled WGS sequence"/>
</dbReference>
<evidence type="ECO:0000313" key="2">
    <source>
        <dbReference type="Proteomes" id="UP000316714"/>
    </source>
</evidence>
<evidence type="ECO:0000313" key="1">
    <source>
        <dbReference type="EMBL" id="TWT32278.1"/>
    </source>
</evidence>
<reference evidence="1 2" key="1">
    <citation type="submission" date="2019-02" db="EMBL/GenBank/DDBJ databases">
        <title>Deep-cultivation of Planctomycetes and their phenomic and genomic characterization uncovers novel biology.</title>
        <authorList>
            <person name="Wiegand S."/>
            <person name="Jogler M."/>
            <person name="Boedeker C."/>
            <person name="Pinto D."/>
            <person name="Vollmers J."/>
            <person name="Rivas-Marin E."/>
            <person name="Kohn T."/>
            <person name="Peeters S.H."/>
            <person name="Heuer A."/>
            <person name="Rast P."/>
            <person name="Oberbeckmann S."/>
            <person name="Bunk B."/>
            <person name="Jeske O."/>
            <person name="Meyerdierks A."/>
            <person name="Storesund J.E."/>
            <person name="Kallscheuer N."/>
            <person name="Luecker S."/>
            <person name="Lage O.M."/>
            <person name="Pohl T."/>
            <person name="Merkel B.J."/>
            <person name="Hornburger P."/>
            <person name="Mueller R.-W."/>
            <person name="Bruemmer F."/>
            <person name="Labrenz M."/>
            <person name="Spormann A.M."/>
            <person name="Op Den Camp H."/>
            <person name="Overmann J."/>
            <person name="Amann R."/>
            <person name="Jetten M.S.M."/>
            <person name="Mascher T."/>
            <person name="Medema M.H."/>
            <person name="Devos D.P."/>
            <person name="Kaster A.-K."/>
            <person name="Ovreas L."/>
            <person name="Rohde M."/>
            <person name="Galperin M.Y."/>
            <person name="Jogler C."/>
        </authorList>
    </citation>
    <scope>NUCLEOTIDE SEQUENCE [LARGE SCALE GENOMIC DNA]</scope>
    <source>
        <strain evidence="1 2">KOR34</strain>
    </source>
</reference>